<feature type="coiled-coil region" evidence="1">
    <location>
        <begin position="438"/>
        <end position="475"/>
    </location>
</feature>
<evidence type="ECO:0000256" key="2">
    <source>
        <dbReference type="SAM" id="MobiDB-lite"/>
    </source>
</evidence>
<keyword evidence="1" id="KW-0175">Coiled coil</keyword>
<accession>D8RFL5</accession>
<evidence type="ECO:0000313" key="3">
    <source>
        <dbReference type="EMBL" id="EFJ29142.1"/>
    </source>
</evidence>
<name>D8RFL5_SELML</name>
<dbReference type="PANTHER" id="PTHR33476">
    <property type="entry name" value="EMB|CAB62613.1"/>
    <property type="match status" value="1"/>
</dbReference>
<feature type="region of interest" description="Disordered" evidence="2">
    <location>
        <begin position="239"/>
        <end position="268"/>
    </location>
</feature>
<dbReference type="KEGG" id="smo:SELMODRAFT_410710"/>
<dbReference type="InParanoid" id="D8RFL5"/>
<protein>
    <submittedName>
        <fullName evidence="3">Uncharacterized protein</fullName>
    </submittedName>
</protein>
<dbReference type="GO" id="GO:0008356">
    <property type="term" value="P:asymmetric cell division"/>
    <property type="evidence" value="ECO:0007669"/>
    <property type="project" value="InterPro"/>
</dbReference>
<dbReference type="Proteomes" id="UP000001514">
    <property type="component" value="Unassembled WGS sequence"/>
</dbReference>
<evidence type="ECO:0000313" key="4">
    <source>
        <dbReference type="Proteomes" id="UP000001514"/>
    </source>
</evidence>
<reference evidence="3 4" key="1">
    <citation type="journal article" date="2011" name="Science">
        <title>The Selaginella genome identifies genetic changes associated with the evolution of vascular plants.</title>
        <authorList>
            <person name="Banks J.A."/>
            <person name="Nishiyama T."/>
            <person name="Hasebe M."/>
            <person name="Bowman J.L."/>
            <person name="Gribskov M."/>
            <person name="dePamphilis C."/>
            <person name="Albert V.A."/>
            <person name="Aono N."/>
            <person name="Aoyama T."/>
            <person name="Ambrose B.A."/>
            <person name="Ashton N.W."/>
            <person name="Axtell M.J."/>
            <person name="Barker E."/>
            <person name="Barker M.S."/>
            <person name="Bennetzen J.L."/>
            <person name="Bonawitz N.D."/>
            <person name="Chapple C."/>
            <person name="Cheng C."/>
            <person name="Correa L.G."/>
            <person name="Dacre M."/>
            <person name="DeBarry J."/>
            <person name="Dreyer I."/>
            <person name="Elias M."/>
            <person name="Engstrom E.M."/>
            <person name="Estelle M."/>
            <person name="Feng L."/>
            <person name="Finet C."/>
            <person name="Floyd S.K."/>
            <person name="Frommer W.B."/>
            <person name="Fujita T."/>
            <person name="Gramzow L."/>
            <person name="Gutensohn M."/>
            <person name="Harholt J."/>
            <person name="Hattori M."/>
            <person name="Heyl A."/>
            <person name="Hirai T."/>
            <person name="Hiwatashi Y."/>
            <person name="Ishikawa M."/>
            <person name="Iwata M."/>
            <person name="Karol K.G."/>
            <person name="Koehler B."/>
            <person name="Kolukisaoglu U."/>
            <person name="Kubo M."/>
            <person name="Kurata T."/>
            <person name="Lalonde S."/>
            <person name="Li K."/>
            <person name="Li Y."/>
            <person name="Litt A."/>
            <person name="Lyons E."/>
            <person name="Manning G."/>
            <person name="Maruyama T."/>
            <person name="Michael T.P."/>
            <person name="Mikami K."/>
            <person name="Miyazaki S."/>
            <person name="Morinaga S."/>
            <person name="Murata T."/>
            <person name="Mueller-Roeber B."/>
            <person name="Nelson D.R."/>
            <person name="Obara M."/>
            <person name="Oguri Y."/>
            <person name="Olmstead R.G."/>
            <person name="Onodera N."/>
            <person name="Petersen B.L."/>
            <person name="Pils B."/>
            <person name="Prigge M."/>
            <person name="Rensing S.A."/>
            <person name="Riano-Pachon D.M."/>
            <person name="Roberts A.W."/>
            <person name="Sato Y."/>
            <person name="Scheller H.V."/>
            <person name="Schulz B."/>
            <person name="Schulz C."/>
            <person name="Shakirov E.V."/>
            <person name="Shibagaki N."/>
            <person name="Shinohara N."/>
            <person name="Shippen D.E."/>
            <person name="Soerensen I."/>
            <person name="Sotooka R."/>
            <person name="Sugimoto N."/>
            <person name="Sugita M."/>
            <person name="Sumikawa N."/>
            <person name="Tanurdzic M."/>
            <person name="Theissen G."/>
            <person name="Ulvskov P."/>
            <person name="Wakazuki S."/>
            <person name="Weng J.K."/>
            <person name="Willats W.W."/>
            <person name="Wipf D."/>
            <person name="Wolf P.G."/>
            <person name="Yang L."/>
            <person name="Zimmer A.D."/>
            <person name="Zhu Q."/>
            <person name="Mitros T."/>
            <person name="Hellsten U."/>
            <person name="Loque D."/>
            <person name="Otillar R."/>
            <person name="Salamov A."/>
            <person name="Schmutz J."/>
            <person name="Shapiro H."/>
            <person name="Lindquist E."/>
            <person name="Lucas S."/>
            <person name="Rokhsar D."/>
            <person name="Grigoriev I.V."/>
        </authorList>
    </citation>
    <scope>NUCLEOTIDE SEQUENCE [LARGE SCALE GENOMIC DNA]</scope>
</reference>
<feature type="region of interest" description="Disordered" evidence="2">
    <location>
        <begin position="485"/>
        <end position="504"/>
    </location>
</feature>
<dbReference type="PANTHER" id="PTHR33476:SF22">
    <property type="entry name" value="PROTEIN POLAR LOCALIZATION DURING ASYMMETRIC DIVISION AND REDISTRIBUTION"/>
    <property type="match status" value="1"/>
</dbReference>
<dbReference type="EMBL" id="GL377578">
    <property type="protein sequence ID" value="EFJ29142.1"/>
    <property type="molecule type" value="Genomic_DNA"/>
</dbReference>
<dbReference type="Gramene" id="EFJ29142">
    <property type="protein sequence ID" value="EFJ29142"/>
    <property type="gene ID" value="SELMODRAFT_410710"/>
</dbReference>
<gene>
    <name evidence="3" type="ORF">SELMODRAFT_410710</name>
</gene>
<proteinExistence type="predicted"/>
<sequence>MWLWVVAAGSGYLARCLQNASFSNQSKRLRLSDDENISRSPPDQVDCLLSEEALRVKDRFERLGEEEKSVTQEHGAVGSQSVDDKRWKRSCCGNSPRDVLEASLVTSFQKGIHESRLKSKSKTKGWPSWPRAQSRCQDKCLNSDDFEGTTVEINEAQARNGFSLEGNSGSGANGGDVSTVDMDVTVRTSLGDVSWTTSKQDVENLCLDDLPNILDWTTMAAAQKHNMFGPMDGSLATSRTKKLYDRKSRGRSKSRDSSVPATPNIHTVPASLAMLPTARKRKALNGSSNIYESSAKEVLLFAMGVHAAMTFMVLYKKREMELPQQPTDTQNTKLGIEIPDDCHDDDDESMTSVVTVETKTDPMAVLEAELAAELEIMQLNLSTGKANGAEREPSNVSSSSSSVSLQDDFIEIFDDGSSPPQNQHWAISPRELDRRLHIVLEERQAKQIKELEAELKEAEKKLHMKDVEIRSWKDRVYRMSESSLISPTDVDESPTARPASSRRRWFAEELGGPPLEDSSSRSGRIVHSLPSLVSAMSSCHINDEDDEADPLERKRNMRSSFMMDRPTYRSSVTVSDITGRLNEKNGRTGAFDPFYAGKFSASGNGVLLPADPEARQTDTQIHEKLVQWNSTKLPYDYQQSQVVQLSGISAKRETAK</sequence>
<evidence type="ECO:0000256" key="1">
    <source>
        <dbReference type="SAM" id="Coils"/>
    </source>
</evidence>
<dbReference type="HOGENOM" id="CLU_394531_0_0_1"/>
<organism evidence="4">
    <name type="scientific">Selaginella moellendorffii</name>
    <name type="common">Spikemoss</name>
    <dbReference type="NCBI Taxonomy" id="88036"/>
    <lineage>
        <taxon>Eukaryota</taxon>
        <taxon>Viridiplantae</taxon>
        <taxon>Streptophyta</taxon>
        <taxon>Embryophyta</taxon>
        <taxon>Tracheophyta</taxon>
        <taxon>Lycopodiopsida</taxon>
        <taxon>Selaginellales</taxon>
        <taxon>Selaginellaceae</taxon>
        <taxon>Selaginella</taxon>
    </lineage>
</organism>
<dbReference type="InterPro" id="IPR040348">
    <property type="entry name" value="POLAR-like"/>
</dbReference>
<dbReference type="AlphaFoldDB" id="D8RFL5"/>
<keyword evidence="4" id="KW-1185">Reference proteome</keyword>